<evidence type="ECO:0000256" key="12">
    <source>
        <dbReference type="RuleBase" id="RU003857"/>
    </source>
</evidence>
<feature type="transmembrane region" description="Helical" evidence="14">
    <location>
        <begin position="111"/>
        <end position="138"/>
    </location>
</feature>
<evidence type="ECO:0000256" key="8">
    <source>
        <dbReference type="ARBA" id="ARBA00022989"/>
    </source>
</evidence>
<dbReference type="SUPFAM" id="SSF81324">
    <property type="entry name" value="Voltage-gated potassium channels"/>
    <property type="match status" value="2"/>
</dbReference>
<evidence type="ECO:0000259" key="15">
    <source>
        <dbReference type="Pfam" id="PF07885"/>
    </source>
</evidence>
<evidence type="ECO:0000256" key="11">
    <source>
        <dbReference type="ARBA" id="ARBA00023303"/>
    </source>
</evidence>
<protein>
    <submittedName>
        <fullName evidence="17">Potassium channel domain-containing protein</fullName>
    </submittedName>
</protein>
<keyword evidence="9 12" id="KW-0406">Ion transport</keyword>
<keyword evidence="5 12" id="KW-0812">Transmembrane</keyword>
<comment type="similarity">
    <text evidence="2 12">Belongs to the two pore domain potassium channel (TC 1.A.1.8) family.</text>
</comment>
<keyword evidence="8 14" id="KW-1133">Transmembrane helix</keyword>
<dbReference type="InterPro" id="IPR013099">
    <property type="entry name" value="K_chnl_dom"/>
</dbReference>
<dbReference type="InterPro" id="IPR003280">
    <property type="entry name" value="2pore_dom_K_chnl"/>
</dbReference>
<evidence type="ECO:0000256" key="10">
    <source>
        <dbReference type="ARBA" id="ARBA00023136"/>
    </source>
</evidence>
<dbReference type="WBParaSite" id="nRc.2.0.1.t02725-RA">
    <property type="protein sequence ID" value="nRc.2.0.1.t02725-RA"/>
    <property type="gene ID" value="nRc.2.0.1.g02725"/>
</dbReference>
<evidence type="ECO:0000256" key="14">
    <source>
        <dbReference type="SAM" id="Phobius"/>
    </source>
</evidence>
<dbReference type="AlphaFoldDB" id="A0A915HMJ9"/>
<dbReference type="PRINTS" id="PR01095">
    <property type="entry name" value="TASKCHANNEL"/>
</dbReference>
<feature type="transmembrane region" description="Helical" evidence="14">
    <location>
        <begin position="159"/>
        <end position="177"/>
    </location>
</feature>
<dbReference type="GO" id="GO:0030322">
    <property type="term" value="P:stabilization of membrane potential"/>
    <property type="evidence" value="ECO:0007669"/>
    <property type="project" value="TreeGrafter"/>
</dbReference>
<name>A0A915HMJ9_ROMCU</name>
<dbReference type="PANTHER" id="PTHR11003">
    <property type="entry name" value="POTASSIUM CHANNEL, SUBFAMILY K"/>
    <property type="match status" value="1"/>
</dbReference>
<dbReference type="PRINTS" id="PR01333">
    <property type="entry name" value="2POREKCHANEL"/>
</dbReference>
<dbReference type="GO" id="GO:0015271">
    <property type="term" value="F:outward rectifier potassium channel activity"/>
    <property type="evidence" value="ECO:0007669"/>
    <property type="project" value="TreeGrafter"/>
</dbReference>
<feature type="compositionally biased region" description="Basic and acidic residues" evidence="13">
    <location>
        <begin position="281"/>
        <end position="297"/>
    </location>
</feature>
<evidence type="ECO:0000256" key="5">
    <source>
        <dbReference type="ARBA" id="ARBA00022692"/>
    </source>
</evidence>
<keyword evidence="11 12" id="KW-0407">Ion channel</keyword>
<keyword evidence="10 14" id="KW-0472">Membrane</keyword>
<evidence type="ECO:0000256" key="4">
    <source>
        <dbReference type="ARBA" id="ARBA00022538"/>
    </source>
</evidence>
<evidence type="ECO:0000256" key="6">
    <source>
        <dbReference type="ARBA" id="ARBA00022826"/>
    </source>
</evidence>
<evidence type="ECO:0000256" key="13">
    <source>
        <dbReference type="SAM" id="MobiDB-lite"/>
    </source>
</evidence>
<keyword evidence="6" id="KW-0631">Potassium channel</keyword>
<evidence type="ECO:0000313" key="16">
    <source>
        <dbReference type="Proteomes" id="UP000887565"/>
    </source>
</evidence>
<accession>A0A915HMJ9</accession>
<dbReference type="InterPro" id="IPR003092">
    <property type="entry name" value="2pore_dom_K_chnl_TASK"/>
</dbReference>
<sequence length="407" mass="46320">MHRKNIRALSLIVCTLTYLMIGAAIFDVLESETDMKKRQILETMRSRMFEKYNFTQDDFRVLETVVYKSIAQKTGQQWKFVGAFYFSTVVITTVGYGHSTPSTKMGKIFCMLYALCGIPLNLVMFQSIGERLNALIAYILMKIKKLLRLNNTDVSHSNVLMVSGTLGTMVIVFGTYAFHKYENWTLFEAFWYCYSTLSTIGFGDYVAMQKKDSLKQPAYVIFSLLFILFGLAIFSAAVNLFVLKFMATNTGHTTENEDQSFLTRKIFLKNFRGETTTNDRQGADGETKKNNVQESIHHHSYQSNSTTTGNKTSVSSSTGINSEEAHFDPRNHCSKCFKWARVRFINFCDRTKKSYRVRRSPVRIDHLVESGPVSLGNGHLLATDSDSIDSSFLLNSLLNRRMTMSTV</sequence>
<dbReference type="GO" id="GO:0005886">
    <property type="term" value="C:plasma membrane"/>
    <property type="evidence" value="ECO:0007669"/>
    <property type="project" value="TreeGrafter"/>
</dbReference>
<feature type="region of interest" description="Disordered" evidence="13">
    <location>
        <begin position="275"/>
        <end position="324"/>
    </location>
</feature>
<reference evidence="17" key="1">
    <citation type="submission" date="2022-11" db="UniProtKB">
        <authorList>
            <consortium name="WormBaseParasite"/>
        </authorList>
    </citation>
    <scope>IDENTIFICATION</scope>
</reference>
<evidence type="ECO:0000256" key="2">
    <source>
        <dbReference type="ARBA" id="ARBA00006666"/>
    </source>
</evidence>
<organism evidence="16 17">
    <name type="scientific">Romanomermis culicivorax</name>
    <name type="common">Nematode worm</name>
    <dbReference type="NCBI Taxonomy" id="13658"/>
    <lineage>
        <taxon>Eukaryota</taxon>
        <taxon>Metazoa</taxon>
        <taxon>Ecdysozoa</taxon>
        <taxon>Nematoda</taxon>
        <taxon>Enoplea</taxon>
        <taxon>Dorylaimia</taxon>
        <taxon>Mermithida</taxon>
        <taxon>Mermithoidea</taxon>
        <taxon>Mermithidae</taxon>
        <taxon>Romanomermis</taxon>
    </lineage>
</organism>
<keyword evidence="16" id="KW-1185">Reference proteome</keyword>
<feature type="compositionally biased region" description="Polar residues" evidence="13">
    <location>
        <begin position="301"/>
        <end position="321"/>
    </location>
</feature>
<keyword evidence="3 12" id="KW-0813">Transport</keyword>
<evidence type="ECO:0000256" key="3">
    <source>
        <dbReference type="ARBA" id="ARBA00022448"/>
    </source>
</evidence>
<dbReference type="PANTHER" id="PTHR11003:SF291">
    <property type="entry name" value="IP11374P"/>
    <property type="match status" value="1"/>
</dbReference>
<evidence type="ECO:0000256" key="1">
    <source>
        <dbReference type="ARBA" id="ARBA00004141"/>
    </source>
</evidence>
<evidence type="ECO:0000256" key="9">
    <source>
        <dbReference type="ARBA" id="ARBA00023065"/>
    </source>
</evidence>
<comment type="subcellular location">
    <subcellularLocation>
        <location evidence="1">Membrane</location>
        <topology evidence="1">Multi-pass membrane protein</topology>
    </subcellularLocation>
</comment>
<dbReference type="Proteomes" id="UP000887565">
    <property type="component" value="Unplaced"/>
</dbReference>
<feature type="transmembrane region" description="Helical" evidence="14">
    <location>
        <begin position="6"/>
        <end position="29"/>
    </location>
</feature>
<evidence type="ECO:0000256" key="7">
    <source>
        <dbReference type="ARBA" id="ARBA00022958"/>
    </source>
</evidence>
<feature type="transmembrane region" description="Helical" evidence="14">
    <location>
        <begin position="78"/>
        <end position="99"/>
    </location>
</feature>
<dbReference type="Gene3D" id="1.10.287.70">
    <property type="match status" value="1"/>
</dbReference>
<dbReference type="Pfam" id="PF07885">
    <property type="entry name" value="Ion_trans_2"/>
    <property type="match status" value="2"/>
</dbReference>
<feature type="domain" description="Potassium channel" evidence="15">
    <location>
        <begin position="63"/>
        <end position="132"/>
    </location>
</feature>
<feature type="transmembrane region" description="Helical" evidence="14">
    <location>
        <begin position="219"/>
        <end position="243"/>
    </location>
</feature>
<keyword evidence="7" id="KW-0630">Potassium</keyword>
<proteinExistence type="inferred from homology"/>
<evidence type="ECO:0000313" key="17">
    <source>
        <dbReference type="WBParaSite" id="nRc.2.0.1.t02725-RA"/>
    </source>
</evidence>
<feature type="transmembrane region" description="Helical" evidence="14">
    <location>
        <begin position="189"/>
        <end position="207"/>
    </location>
</feature>
<keyword evidence="4" id="KW-0633">Potassium transport</keyword>
<dbReference type="OMA" id="TMIPQEM"/>
<dbReference type="GO" id="GO:0022841">
    <property type="term" value="F:potassium ion leak channel activity"/>
    <property type="evidence" value="ECO:0007669"/>
    <property type="project" value="TreeGrafter"/>
</dbReference>
<feature type="domain" description="Potassium channel" evidence="15">
    <location>
        <begin position="168"/>
        <end position="242"/>
    </location>
</feature>